<dbReference type="PANTHER" id="PTHR30572:SF4">
    <property type="entry name" value="ABC TRANSPORTER PERMEASE YTRF"/>
    <property type="match status" value="1"/>
</dbReference>
<dbReference type="InterPro" id="IPR003838">
    <property type="entry name" value="ABC3_permease_C"/>
</dbReference>
<dbReference type="RefSeq" id="WP_111319272.1">
    <property type="nucleotide sequence ID" value="NZ_BIFX01000001.1"/>
</dbReference>
<evidence type="ECO:0000256" key="6">
    <source>
        <dbReference type="ARBA" id="ARBA00038076"/>
    </source>
</evidence>
<keyword evidence="5 7" id="KW-0472">Membrane</keyword>
<evidence type="ECO:0000313" key="10">
    <source>
        <dbReference type="Proteomes" id="UP000248806"/>
    </source>
</evidence>
<evidence type="ECO:0000313" key="9">
    <source>
        <dbReference type="EMBL" id="PZW36753.1"/>
    </source>
</evidence>
<dbReference type="Proteomes" id="UP000248806">
    <property type="component" value="Unassembled WGS sequence"/>
</dbReference>
<accession>A0A326UWN7</accession>
<gene>
    <name evidence="9" type="ORF">EI42_00936</name>
</gene>
<evidence type="ECO:0000256" key="5">
    <source>
        <dbReference type="ARBA" id="ARBA00023136"/>
    </source>
</evidence>
<feature type="domain" description="ABC3 transporter permease C-terminal" evidence="8">
    <location>
        <begin position="346"/>
        <end position="459"/>
    </location>
</feature>
<keyword evidence="10" id="KW-1185">Reference proteome</keyword>
<sequence length="992" mass="109642">MQQNKRFEKMKASLILAKWQLRPSLHSLALTGLGMLCAIVLTCVAPLLTEVMRLAVLREAIQAQPETPYLSIQIETQRYTNEWTAQELQGLVSKASQGISPFLASTPPTPFLTAISRRASGAPYKLIGTSITEAAPHLTLFEGRLPRQTTRGIEIALHKQTAAQLGLHIGETLLLRFQLIQRENAQPVSSQPIRLTVVGLFTADPNDAFWHNQPLALTPPPQQEEPSYYPLLADRLALEKALFTACGQNTFSAESFSLNWYYRLDPQRITSQNTTQFEHSVTHLPEHVYTTFQSFLNAEEESSYTHLPTRSTAVAAGKLLPTTQTPGLLLLYTLRLQQAIPSTTALLLQLLVLALIFLAITVTMQVEHKAETIALLRSRGASRWQIFIIFGTQNAPLILLTLLLGVPLSFGITDLLIRLGMSQNAPLDAVWTNPLSTFLIPVRWLLITICLLLGTLFFTLYRATSRDMLTVRQTASRPRQKPLWQRLHLDMSAGIVALSGYGMTFSLLHSNVLDPGTYYLIGRPLALIAPYFLVVGCLLLFLRLYPFLLRWGSRLAIRGRGAEHMLALTHIARSPGPFLRMSLLLAVVTALSLFGQIVTASQHHYIEHQAMLATGADFSGTTELHPLLGTSLQQLGQPYREIPGVQAVSLAFKQEFPSQEAGNAQQTDITVFAVDTDTFAQTVQLPDSTSLIQQLRAQRILPERARNTPLPVIINQAFQDRTHLTPGTPFMLKLDSATGLPCIVLAVIPRLPELNDLPGTSTAANGLLTDFHSLAAILARQHNRSLSINHIWLKTDHAPQILQEIRTRLSNGPTRLFPLKDRIAELETLQKDPLYIQVISLLSLGTLVMLLLAFLGNVQAAQQQARSRMTHFALLRALGTAPGQLLRVLLWEQGILYSIGVLLGLVVGLFLAFTTLPYLLPAAINYASFTNISTTKEFFSMLNSGAAISVIIPPEIWLPLLALLGISLLVLLLTVSTIIRASLHTVLRLNAD</sequence>
<dbReference type="PANTHER" id="PTHR30572">
    <property type="entry name" value="MEMBRANE COMPONENT OF TRANSPORTER-RELATED"/>
    <property type="match status" value="1"/>
</dbReference>
<dbReference type="AlphaFoldDB" id="A0A326UWN7"/>
<dbReference type="GO" id="GO:0005886">
    <property type="term" value="C:plasma membrane"/>
    <property type="evidence" value="ECO:0007669"/>
    <property type="project" value="UniProtKB-SubCell"/>
</dbReference>
<dbReference type="Pfam" id="PF02687">
    <property type="entry name" value="FtsX"/>
    <property type="match status" value="2"/>
</dbReference>
<comment type="caution">
    <text evidence="9">The sequence shown here is derived from an EMBL/GenBank/DDBJ whole genome shotgun (WGS) entry which is preliminary data.</text>
</comment>
<organism evidence="9 10">
    <name type="scientific">Thermosporothrix hazakensis</name>
    <dbReference type="NCBI Taxonomy" id="644383"/>
    <lineage>
        <taxon>Bacteria</taxon>
        <taxon>Bacillati</taxon>
        <taxon>Chloroflexota</taxon>
        <taxon>Ktedonobacteria</taxon>
        <taxon>Ktedonobacterales</taxon>
        <taxon>Thermosporotrichaceae</taxon>
        <taxon>Thermosporothrix</taxon>
    </lineage>
</organism>
<keyword evidence="3 7" id="KW-0812">Transmembrane</keyword>
<feature type="transmembrane region" description="Helical" evidence="7">
    <location>
        <begin position="444"/>
        <end position="463"/>
    </location>
</feature>
<name>A0A326UWN7_THEHA</name>
<keyword evidence="4 7" id="KW-1133">Transmembrane helix</keyword>
<dbReference type="GO" id="GO:0022857">
    <property type="term" value="F:transmembrane transporter activity"/>
    <property type="evidence" value="ECO:0007669"/>
    <property type="project" value="TreeGrafter"/>
</dbReference>
<feature type="transmembrane region" description="Helical" evidence="7">
    <location>
        <begin position="386"/>
        <end position="412"/>
    </location>
</feature>
<keyword evidence="2" id="KW-1003">Cell membrane</keyword>
<feature type="transmembrane region" description="Helical" evidence="7">
    <location>
        <begin position="346"/>
        <end position="366"/>
    </location>
</feature>
<reference evidence="9 10" key="1">
    <citation type="submission" date="2018-06" db="EMBL/GenBank/DDBJ databases">
        <title>Genomic Encyclopedia of Archaeal and Bacterial Type Strains, Phase II (KMG-II): from individual species to whole genera.</title>
        <authorList>
            <person name="Goeker M."/>
        </authorList>
    </citation>
    <scope>NUCLEOTIDE SEQUENCE [LARGE SCALE GENOMIC DNA]</scope>
    <source>
        <strain evidence="9 10">ATCC BAA-1881</strain>
    </source>
</reference>
<comment type="similarity">
    <text evidence="6">Belongs to the ABC-4 integral membrane protein family.</text>
</comment>
<dbReference type="InterPro" id="IPR050250">
    <property type="entry name" value="Macrolide_Exporter_MacB"/>
</dbReference>
<evidence type="ECO:0000256" key="3">
    <source>
        <dbReference type="ARBA" id="ARBA00022692"/>
    </source>
</evidence>
<evidence type="ECO:0000256" key="2">
    <source>
        <dbReference type="ARBA" id="ARBA00022475"/>
    </source>
</evidence>
<feature type="transmembrane region" description="Helical" evidence="7">
    <location>
        <begin position="528"/>
        <end position="548"/>
    </location>
</feature>
<dbReference type="OrthoDB" id="135040at2"/>
<dbReference type="EMBL" id="QKUF01000001">
    <property type="protein sequence ID" value="PZW36753.1"/>
    <property type="molecule type" value="Genomic_DNA"/>
</dbReference>
<feature type="transmembrane region" description="Helical" evidence="7">
    <location>
        <begin position="28"/>
        <end position="48"/>
    </location>
</feature>
<feature type="transmembrane region" description="Helical" evidence="7">
    <location>
        <begin position="487"/>
        <end position="508"/>
    </location>
</feature>
<feature type="transmembrane region" description="Helical" evidence="7">
    <location>
        <begin position="956"/>
        <end position="979"/>
    </location>
</feature>
<feature type="transmembrane region" description="Helical" evidence="7">
    <location>
        <begin position="834"/>
        <end position="858"/>
    </location>
</feature>
<comment type="subcellular location">
    <subcellularLocation>
        <location evidence="1">Cell membrane</location>
        <topology evidence="1">Multi-pass membrane protein</topology>
    </subcellularLocation>
</comment>
<evidence type="ECO:0000256" key="7">
    <source>
        <dbReference type="SAM" id="Phobius"/>
    </source>
</evidence>
<evidence type="ECO:0000256" key="1">
    <source>
        <dbReference type="ARBA" id="ARBA00004651"/>
    </source>
</evidence>
<feature type="domain" description="ABC3 transporter permease C-terminal" evidence="8">
    <location>
        <begin position="846"/>
        <end position="981"/>
    </location>
</feature>
<protein>
    <submittedName>
        <fullName evidence="9">FtsX-like permease family protein</fullName>
    </submittedName>
</protein>
<feature type="transmembrane region" description="Helical" evidence="7">
    <location>
        <begin position="578"/>
        <end position="598"/>
    </location>
</feature>
<evidence type="ECO:0000259" key="8">
    <source>
        <dbReference type="Pfam" id="PF02687"/>
    </source>
</evidence>
<evidence type="ECO:0000256" key="4">
    <source>
        <dbReference type="ARBA" id="ARBA00022989"/>
    </source>
</evidence>
<feature type="transmembrane region" description="Helical" evidence="7">
    <location>
        <begin position="895"/>
        <end position="920"/>
    </location>
</feature>
<proteinExistence type="inferred from homology"/>